<evidence type="ECO:0000256" key="1">
    <source>
        <dbReference type="SAM" id="SignalP"/>
    </source>
</evidence>
<evidence type="ECO:0008006" key="4">
    <source>
        <dbReference type="Google" id="ProtNLM"/>
    </source>
</evidence>
<keyword evidence="3" id="KW-1185">Reference proteome</keyword>
<feature type="signal peptide" evidence="1">
    <location>
        <begin position="1"/>
        <end position="20"/>
    </location>
</feature>
<gene>
    <name evidence="2" type="ORF">DVR12_19145</name>
</gene>
<accession>A0A3E1Y6Z0</accession>
<name>A0A3E1Y6Z0_9BACT</name>
<dbReference type="OrthoDB" id="661040at2"/>
<dbReference type="EMBL" id="QPMM01000010">
    <property type="protein sequence ID" value="RFS20677.1"/>
    <property type="molecule type" value="Genomic_DNA"/>
</dbReference>
<dbReference type="AlphaFoldDB" id="A0A3E1Y6Z0"/>
<protein>
    <recommendedName>
        <fullName evidence="4">OstA-like protein</fullName>
    </recommendedName>
</protein>
<keyword evidence="1" id="KW-0732">Signal</keyword>
<dbReference type="Proteomes" id="UP000260644">
    <property type="component" value="Unassembled WGS sequence"/>
</dbReference>
<evidence type="ECO:0000313" key="2">
    <source>
        <dbReference type="EMBL" id="RFS20677.1"/>
    </source>
</evidence>
<organism evidence="2 3">
    <name type="scientific">Chitinophaga silvatica</name>
    <dbReference type="NCBI Taxonomy" id="2282649"/>
    <lineage>
        <taxon>Bacteria</taxon>
        <taxon>Pseudomonadati</taxon>
        <taxon>Bacteroidota</taxon>
        <taxon>Chitinophagia</taxon>
        <taxon>Chitinophagales</taxon>
        <taxon>Chitinophagaceae</taxon>
        <taxon>Chitinophaga</taxon>
    </lineage>
</organism>
<proteinExistence type="predicted"/>
<feature type="chain" id="PRO_5017540012" description="OstA-like protein" evidence="1">
    <location>
        <begin position="21"/>
        <end position="187"/>
    </location>
</feature>
<reference evidence="2 3" key="1">
    <citation type="submission" date="2018-07" db="EMBL/GenBank/DDBJ databases">
        <title>Chitinophaga K2CV101002-2 sp. nov., isolated from a monsoon evergreen broad-leaved forest soil.</title>
        <authorList>
            <person name="Lv Y."/>
        </authorList>
    </citation>
    <scope>NUCLEOTIDE SEQUENCE [LARGE SCALE GENOMIC DNA]</scope>
    <source>
        <strain evidence="2 3">GDMCC 1.1288</strain>
    </source>
</reference>
<comment type="caution">
    <text evidence="2">The sequence shown here is derived from an EMBL/GenBank/DDBJ whole genome shotgun (WGS) entry which is preliminary data.</text>
</comment>
<sequence>MKYYLFLFCLFIAFAGTATAQKNPNELHYTSSQKQLITIYKGQIFVNGNKTYKFQNDNIVYASRRNKLIEDGRSVFLFLEVDGSPNKNRLYVFNIDHSIADSVANAVVSDVKDYDRDGNLEFGGVDLTETYPSADSMYYVPSQFFEIKKGRITLDQELIEKTDIKTNGIYLKDPVGKKVIPKPKKKG</sequence>
<dbReference type="RefSeq" id="WP_116977395.1">
    <property type="nucleotide sequence ID" value="NZ_QPMM01000010.1"/>
</dbReference>
<evidence type="ECO:0000313" key="3">
    <source>
        <dbReference type="Proteomes" id="UP000260644"/>
    </source>
</evidence>